<gene>
    <name evidence="2" type="ORF">GMBLW1_36510</name>
</gene>
<reference evidence="2" key="1">
    <citation type="submission" date="2019-04" db="EMBL/GenBank/DDBJ databases">
        <authorList>
            <consortium name="Science for Life Laboratories"/>
        </authorList>
    </citation>
    <scope>NUCLEOTIDE SEQUENCE</scope>
    <source>
        <strain evidence="2">MBLW1</strain>
    </source>
</reference>
<dbReference type="InterPro" id="IPR014338">
    <property type="entry name" value="CHP02996_rpt-companion-dom"/>
</dbReference>
<evidence type="ECO:0000256" key="1">
    <source>
        <dbReference type="SAM" id="MobiDB-lite"/>
    </source>
</evidence>
<accession>A0A6C2YXK7</accession>
<dbReference type="Proteomes" id="UP000464378">
    <property type="component" value="Chromosome"/>
</dbReference>
<sequence>MDEQAFLQAMREQPHDHLPWLAYADWLTEHDRLEEAAFLRFGVAAVEREDAGLDASQLRAEAQALLERTSLIRWNHPAVPLQWLRFEPDARGLFRRAILESALGLPQLNFWMDIHPISEIVCHDRYTPDRFRWQARDLDQLAGLVMRGILTLSLETGHGLAITPEVIERLFVQGPMLPALESVGMDGTCWLGNSLVRLASSPKLPRLRELRLNRCANVDNLSALLESSASHRIRSWHLEADDDASPLAERLLSAPYLDRVEKLHLGRRLTDAMLPRLIHGNPPMNLQQLTLAGTVHDVMVAELAWSPRLERLESLHFTRRDQPIDATPVIELITSPRATQLRSLAIPFPGVGDVVLDVLIRSAVLPNLESLVISDIAPNREWELYASPMRQKLRKLTIQGRRHVTIRPLTRDFRSSVGNRDLLTPNQSHGADPDLPLTR</sequence>
<protein>
    <recommendedName>
        <fullName evidence="4">Repeat-companion domain protein</fullName>
    </recommendedName>
</protein>
<dbReference type="AlphaFoldDB" id="A0A6C2YXK7"/>
<dbReference type="InParanoid" id="A0A6C2YXK7"/>
<evidence type="ECO:0008006" key="4">
    <source>
        <dbReference type="Google" id="ProtNLM"/>
    </source>
</evidence>
<dbReference type="EMBL" id="LR586016">
    <property type="protein sequence ID" value="VIP05542.1"/>
    <property type="molecule type" value="Genomic_DNA"/>
</dbReference>
<dbReference type="EMBL" id="LR593887">
    <property type="protein sequence ID" value="VTS08440.1"/>
    <property type="molecule type" value="Genomic_DNA"/>
</dbReference>
<name>A0A6C2YXK7_9BACT</name>
<organism evidence="2">
    <name type="scientific">Tuwongella immobilis</name>
    <dbReference type="NCBI Taxonomy" id="692036"/>
    <lineage>
        <taxon>Bacteria</taxon>
        <taxon>Pseudomonadati</taxon>
        <taxon>Planctomycetota</taxon>
        <taxon>Planctomycetia</taxon>
        <taxon>Gemmatales</taxon>
        <taxon>Gemmataceae</taxon>
        <taxon>Tuwongella</taxon>
    </lineage>
</organism>
<dbReference type="Gene3D" id="3.80.10.10">
    <property type="entry name" value="Ribonuclease Inhibitor"/>
    <property type="match status" value="1"/>
</dbReference>
<dbReference type="InterPro" id="IPR032675">
    <property type="entry name" value="LRR_dom_sf"/>
</dbReference>
<evidence type="ECO:0000313" key="2">
    <source>
        <dbReference type="EMBL" id="VIP05542.1"/>
    </source>
</evidence>
<keyword evidence="3" id="KW-1185">Reference proteome</keyword>
<dbReference type="RefSeq" id="WP_162660606.1">
    <property type="nucleotide sequence ID" value="NZ_LR593887.1"/>
</dbReference>
<dbReference type="KEGG" id="tim:GMBLW1_36510"/>
<proteinExistence type="predicted"/>
<evidence type="ECO:0000313" key="3">
    <source>
        <dbReference type="Proteomes" id="UP000464378"/>
    </source>
</evidence>
<feature type="region of interest" description="Disordered" evidence="1">
    <location>
        <begin position="417"/>
        <end position="439"/>
    </location>
</feature>
<dbReference type="SUPFAM" id="SSF52047">
    <property type="entry name" value="RNI-like"/>
    <property type="match status" value="1"/>
</dbReference>
<dbReference type="NCBIfam" id="TIGR02996">
    <property type="entry name" value="rpt_mate_G_obs"/>
    <property type="match status" value="1"/>
</dbReference>